<dbReference type="EMBL" id="JAMQJZ010000014">
    <property type="protein sequence ID" value="MDC3421825.1"/>
    <property type="molecule type" value="Genomic_DNA"/>
</dbReference>
<reference evidence="1" key="1">
    <citation type="submission" date="2022-06" db="EMBL/GenBank/DDBJ databases">
        <title>Aquibacillus sp. a new bacterium isolated from soil saline samples.</title>
        <authorList>
            <person name="Galisteo C."/>
            <person name="De La Haba R."/>
            <person name="Sanchez-Porro C."/>
            <person name="Ventosa A."/>
        </authorList>
    </citation>
    <scope>NUCLEOTIDE SEQUENCE</scope>
    <source>
        <strain evidence="1">JCM 12387</strain>
    </source>
</reference>
<gene>
    <name evidence="1" type="ORF">NC661_15735</name>
</gene>
<dbReference type="RefSeq" id="WP_259866364.1">
    <property type="nucleotide sequence ID" value="NZ_JAMQJZ010000014.1"/>
</dbReference>
<dbReference type="Pfam" id="PF14035">
    <property type="entry name" value="YlzJ"/>
    <property type="match status" value="1"/>
</dbReference>
<evidence type="ECO:0000313" key="2">
    <source>
        <dbReference type="Proteomes" id="UP001145072"/>
    </source>
</evidence>
<dbReference type="InterPro" id="IPR025619">
    <property type="entry name" value="YlzJ"/>
</dbReference>
<dbReference type="AlphaFoldDB" id="A0A9X4AKV5"/>
<dbReference type="Proteomes" id="UP001145072">
    <property type="component" value="Unassembled WGS sequence"/>
</dbReference>
<sequence length="74" mass="8486">MILYTPLSESDIFPTESQDFQKYEMVNLQGKMVQVERLENGTCRIVQLLSTDPQDFLNEQFMPGSMVSSHEIIG</sequence>
<organism evidence="1 2">
    <name type="scientific">Aquibacillus koreensis</name>
    <dbReference type="NCBI Taxonomy" id="279446"/>
    <lineage>
        <taxon>Bacteria</taxon>
        <taxon>Bacillati</taxon>
        <taxon>Bacillota</taxon>
        <taxon>Bacilli</taxon>
        <taxon>Bacillales</taxon>
        <taxon>Bacillaceae</taxon>
        <taxon>Aquibacillus</taxon>
    </lineage>
</organism>
<name>A0A9X4AKV5_9BACI</name>
<accession>A0A9X4AKV5</accession>
<comment type="caution">
    <text evidence="1">The sequence shown here is derived from an EMBL/GenBank/DDBJ whole genome shotgun (WGS) entry which is preliminary data.</text>
</comment>
<keyword evidence="2" id="KW-1185">Reference proteome</keyword>
<protein>
    <submittedName>
        <fullName evidence="1">YlzJ-like family protein</fullName>
    </submittedName>
</protein>
<evidence type="ECO:0000313" key="1">
    <source>
        <dbReference type="EMBL" id="MDC3421825.1"/>
    </source>
</evidence>
<proteinExistence type="predicted"/>